<gene>
    <name evidence="3" type="ORF">NDM98_16840</name>
</gene>
<evidence type="ECO:0000256" key="1">
    <source>
        <dbReference type="SAM" id="Phobius"/>
    </source>
</evidence>
<accession>A0ABT0XM07</accession>
<organism evidence="3 4">
    <name type="scientific">Alkalicoccobacillus plakortidis</name>
    <dbReference type="NCBI Taxonomy" id="444060"/>
    <lineage>
        <taxon>Bacteria</taxon>
        <taxon>Bacillati</taxon>
        <taxon>Bacillota</taxon>
        <taxon>Bacilli</taxon>
        <taxon>Bacillales</taxon>
        <taxon>Bacillaceae</taxon>
        <taxon>Alkalicoccobacillus</taxon>
    </lineage>
</organism>
<evidence type="ECO:0000313" key="3">
    <source>
        <dbReference type="EMBL" id="MCM2676943.1"/>
    </source>
</evidence>
<sequence length="385" mass="44432">MRSKLDPIYPILKGVCGLLLLAGCFAYAMFQGGFVSWFLFYSVLIIGTMIVLSVLFTSRISTKRILQKKSYYAGEDVEIEIEISKRMFQPFIYLRIQDIVPANLGQAIGAQAMFFFSFSKKLSFSYHITELKRGHFEFEEMQITTSDFFGWFERKQRVKEATEMTVFPRYSQLGDISSFQTRQQTKGITAKPSYKDEDRSLSGVRNYVPGDRLTSINWKQSAKREELMTKEFETYEGNATIIAFDPYAPQLTYEAFELVVEQVASVASTFLESKIESQLAVYTHENEWIVEDLQVHTWEKGLRLLATVQAHSQTAPEAHRIYRQWANRTVFYICAQLDEAVIKTLEKLALEKADLKVCLLEMEPDQVSLAERLRHKGIEPIYMTS</sequence>
<dbReference type="PANTHER" id="PTHR34351">
    <property type="entry name" value="SLR1927 PROTEIN-RELATED"/>
    <property type="match status" value="1"/>
</dbReference>
<feature type="transmembrane region" description="Helical" evidence="1">
    <location>
        <begin position="36"/>
        <end position="56"/>
    </location>
</feature>
<keyword evidence="4" id="KW-1185">Reference proteome</keyword>
<dbReference type="Pfam" id="PF01882">
    <property type="entry name" value="DUF58"/>
    <property type="match status" value="1"/>
</dbReference>
<evidence type="ECO:0000259" key="2">
    <source>
        <dbReference type="Pfam" id="PF01882"/>
    </source>
</evidence>
<keyword evidence="1" id="KW-0812">Transmembrane</keyword>
<reference evidence="3" key="1">
    <citation type="submission" date="2022-06" db="EMBL/GenBank/DDBJ databases">
        <title>Alkalicoccobacillus porphyridii sp. nov., isolated from a marine red alga, Porphyridium purpureum and reclassification of Shouchella plakortidis and Shouchella gibsonii as Alkalicoccobacillus plakortidis comb. nov. and Alkalicoccobacillus gibsonii comb. nov.</title>
        <authorList>
            <person name="Kim K.H."/>
            <person name="Lee J.K."/>
            <person name="Han D.M."/>
            <person name="Baek J.H."/>
            <person name="Jeon C.O."/>
        </authorList>
    </citation>
    <scope>NUCLEOTIDE SEQUENCE</scope>
    <source>
        <strain evidence="3">DSM 19153</strain>
    </source>
</reference>
<evidence type="ECO:0000313" key="4">
    <source>
        <dbReference type="Proteomes" id="UP001203665"/>
    </source>
</evidence>
<protein>
    <submittedName>
        <fullName evidence="3">DUF58 domain-containing protein</fullName>
    </submittedName>
</protein>
<feature type="domain" description="DUF58" evidence="2">
    <location>
        <begin position="204"/>
        <end position="267"/>
    </location>
</feature>
<name>A0ABT0XM07_9BACI</name>
<dbReference type="PANTHER" id="PTHR34351:SF2">
    <property type="entry name" value="DUF58 DOMAIN-CONTAINING PROTEIN"/>
    <property type="match status" value="1"/>
</dbReference>
<proteinExistence type="predicted"/>
<dbReference type="Proteomes" id="UP001203665">
    <property type="component" value="Unassembled WGS sequence"/>
</dbReference>
<dbReference type="EMBL" id="JAMQJY010000002">
    <property type="protein sequence ID" value="MCM2676943.1"/>
    <property type="molecule type" value="Genomic_DNA"/>
</dbReference>
<keyword evidence="1" id="KW-0472">Membrane</keyword>
<dbReference type="PROSITE" id="PS51257">
    <property type="entry name" value="PROKAR_LIPOPROTEIN"/>
    <property type="match status" value="1"/>
</dbReference>
<feature type="transmembrane region" description="Helical" evidence="1">
    <location>
        <begin position="12"/>
        <end position="30"/>
    </location>
</feature>
<comment type="caution">
    <text evidence="3">The sequence shown here is derived from an EMBL/GenBank/DDBJ whole genome shotgun (WGS) entry which is preliminary data.</text>
</comment>
<keyword evidence="1" id="KW-1133">Transmembrane helix</keyword>
<dbReference type="InterPro" id="IPR002881">
    <property type="entry name" value="DUF58"/>
</dbReference>
<dbReference type="RefSeq" id="WP_251610160.1">
    <property type="nucleotide sequence ID" value="NZ_JAMQJY010000002.1"/>
</dbReference>